<feature type="transmembrane region" description="Helical" evidence="6">
    <location>
        <begin position="224"/>
        <end position="243"/>
    </location>
</feature>
<dbReference type="InterPro" id="IPR018076">
    <property type="entry name" value="T2SS_GspF_dom"/>
</dbReference>
<feature type="domain" description="Type II secretion system protein GspF" evidence="7">
    <location>
        <begin position="118"/>
        <end position="242"/>
    </location>
</feature>
<keyword evidence="2" id="KW-1003">Cell membrane</keyword>
<dbReference type="Gene3D" id="1.20.81.30">
    <property type="entry name" value="Type II secretion system (T2SS), domain F"/>
    <property type="match status" value="1"/>
</dbReference>
<dbReference type="EMBL" id="CP036347">
    <property type="protein sequence ID" value="QDU04426.1"/>
    <property type="molecule type" value="Genomic_DNA"/>
</dbReference>
<feature type="transmembrane region" description="Helical" evidence="6">
    <location>
        <begin position="58"/>
        <end position="77"/>
    </location>
</feature>
<evidence type="ECO:0000313" key="8">
    <source>
        <dbReference type="EMBL" id="QDU04426.1"/>
    </source>
</evidence>
<evidence type="ECO:0000256" key="4">
    <source>
        <dbReference type="ARBA" id="ARBA00022989"/>
    </source>
</evidence>
<evidence type="ECO:0000256" key="5">
    <source>
        <dbReference type="ARBA" id="ARBA00023136"/>
    </source>
</evidence>
<accession>A0A517WGP9</accession>
<keyword evidence="3 6" id="KW-0812">Transmembrane</keyword>
<evidence type="ECO:0000313" key="9">
    <source>
        <dbReference type="Proteomes" id="UP000320722"/>
    </source>
</evidence>
<dbReference type="PANTHER" id="PTHR35007:SF1">
    <property type="entry name" value="PILUS ASSEMBLY PROTEIN"/>
    <property type="match status" value="1"/>
</dbReference>
<reference evidence="8 9" key="1">
    <citation type="submission" date="2019-02" db="EMBL/GenBank/DDBJ databases">
        <title>Deep-cultivation of Planctomycetes and their phenomic and genomic characterization uncovers novel biology.</title>
        <authorList>
            <person name="Wiegand S."/>
            <person name="Jogler M."/>
            <person name="Boedeker C."/>
            <person name="Pinto D."/>
            <person name="Vollmers J."/>
            <person name="Rivas-Marin E."/>
            <person name="Kohn T."/>
            <person name="Peeters S.H."/>
            <person name="Heuer A."/>
            <person name="Rast P."/>
            <person name="Oberbeckmann S."/>
            <person name="Bunk B."/>
            <person name="Jeske O."/>
            <person name="Meyerdierks A."/>
            <person name="Storesund J.E."/>
            <person name="Kallscheuer N."/>
            <person name="Luecker S."/>
            <person name="Lage O.M."/>
            <person name="Pohl T."/>
            <person name="Merkel B.J."/>
            <person name="Hornburger P."/>
            <person name="Mueller R.-W."/>
            <person name="Bruemmer F."/>
            <person name="Labrenz M."/>
            <person name="Spormann A.M."/>
            <person name="Op den Camp H."/>
            <person name="Overmann J."/>
            <person name="Amann R."/>
            <person name="Jetten M.S.M."/>
            <person name="Mascher T."/>
            <person name="Medema M.H."/>
            <person name="Devos D.P."/>
            <person name="Kaster A.-K."/>
            <person name="Ovreas L."/>
            <person name="Rohde M."/>
            <person name="Galperin M.Y."/>
            <person name="Jogler C."/>
        </authorList>
    </citation>
    <scope>NUCLEOTIDE SEQUENCE [LARGE SCALE GENOMIC DNA]</scope>
    <source>
        <strain evidence="8 9">V6</strain>
    </source>
</reference>
<dbReference type="InterPro" id="IPR042094">
    <property type="entry name" value="T2SS_GspF_sf"/>
</dbReference>
<comment type="subcellular location">
    <subcellularLocation>
        <location evidence="1">Cell membrane</location>
        <topology evidence="1">Multi-pass membrane protein</topology>
    </subcellularLocation>
</comment>
<evidence type="ECO:0000256" key="2">
    <source>
        <dbReference type="ARBA" id="ARBA00022475"/>
    </source>
</evidence>
<dbReference type="Pfam" id="PF00482">
    <property type="entry name" value="T2SSF"/>
    <property type="match status" value="1"/>
</dbReference>
<evidence type="ECO:0000256" key="1">
    <source>
        <dbReference type="ARBA" id="ARBA00004651"/>
    </source>
</evidence>
<evidence type="ECO:0000259" key="7">
    <source>
        <dbReference type="Pfam" id="PF00482"/>
    </source>
</evidence>
<evidence type="ECO:0000256" key="6">
    <source>
        <dbReference type="SAM" id="Phobius"/>
    </source>
</evidence>
<feature type="transmembrane region" description="Helical" evidence="6">
    <location>
        <begin position="6"/>
        <end position="22"/>
    </location>
</feature>
<organism evidence="8 9">
    <name type="scientific">Gimesia chilikensis</name>
    <dbReference type="NCBI Taxonomy" id="2605989"/>
    <lineage>
        <taxon>Bacteria</taxon>
        <taxon>Pseudomonadati</taxon>
        <taxon>Planctomycetota</taxon>
        <taxon>Planctomycetia</taxon>
        <taxon>Planctomycetales</taxon>
        <taxon>Planctomycetaceae</taxon>
        <taxon>Gimesia</taxon>
    </lineage>
</organism>
<dbReference type="Proteomes" id="UP000320722">
    <property type="component" value="Chromosome"/>
</dbReference>
<sequence>MWAIIIGTLILIPGIFMIFWMLQRANAAEVSRQRLRSSQSEGRSEYSQIPRSPVMRRWRWLVVLVFFTGTSLLWFLASWPWPYTVSLGVILGLLLWQFEEWWLQRKINRIEQQLADSIDMMVASVKSGASLQGALESAMDNTASPWKDELSHLIASIRYGDDPVLVFSELSSRIPIETIGLFAQTLAVNWSVGGQLSVALANVAHTIRDRLELSRRMQAMTTQARLSVISVVLVTYFIGALMWRNDPERMAEFLTSLVGQVMVSIAMLLQAIGFVWISRLSTPQF</sequence>
<evidence type="ECO:0000256" key="3">
    <source>
        <dbReference type="ARBA" id="ARBA00022692"/>
    </source>
</evidence>
<protein>
    <submittedName>
        <fullName evidence="8">Bacterial type II secretion system protein F domain protein</fullName>
    </submittedName>
</protein>
<gene>
    <name evidence="8" type="ORF">V6x_41540</name>
</gene>
<feature type="transmembrane region" description="Helical" evidence="6">
    <location>
        <begin position="83"/>
        <end position="103"/>
    </location>
</feature>
<feature type="transmembrane region" description="Helical" evidence="6">
    <location>
        <begin position="255"/>
        <end position="277"/>
    </location>
</feature>
<dbReference type="GO" id="GO:0005886">
    <property type="term" value="C:plasma membrane"/>
    <property type="evidence" value="ECO:0007669"/>
    <property type="project" value="UniProtKB-SubCell"/>
</dbReference>
<dbReference type="AlphaFoldDB" id="A0A517WGP9"/>
<name>A0A517WGP9_9PLAN</name>
<keyword evidence="5 6" id="KW-0472">Membrane</keyword>
<keyword evidence="4 6" id="KW-1133">Transmembrane helix</keyword>
<dbReference type="PANTHER" id="PTHR35007">
    <property type="entry name" value="INTEGRAL MEMBRANE PROTEIN-RELATED"/>
    <property type="match status" value="1"/>
</dbReference>
<proteinExistence type="predicted"/>